<protein>
    <submittedName>
        <fullName evidence="1">Uncharacterized protein</fullName>
    </submittedName>
</protein>
<reference evidence="1" key="1">
    <citation type="journal article" date="2022" name="Front. Microbiol.">
        <title>Genome-based taxonomic rearrangement of Oceanobacter-related bacteria including the description of Thalassolituus hydrocarbonoclasticus sp. nov. and Thalassolituus pacificus sp. nov. and emended description of the genus Thalassolituus.</title>
        <authorList>
            <person name="Dong C."/>
            <person name="Wei L."/>
            <person name="Wang J."/>
            <person name="Lai Q."/>
            <person name="Huang Z."/>
            <person name="Shao Z."/>
        </authorList>
    </citation>
    <scope>NUCLEOTIDE SEQUENCE</scope>
    <source>
        <strain evidence="1">59MF3M-4</strain>
    </source>
</reference>
<dbReference type="AlphaFoldDB" id="A0A9X3AFN3"/>
<proteinExistence type="predicted"/>
<dbReference type="RefSeq" id="WP_260974918.1">
    <property type="nucleotide sequence ID" value="NZ_JAOANI010000010.1"/>
</dbReference>
<organism evidence="1 2">
    <name type="scientific">Thalassolituus pacificus</name>
    <dbReference type="NCBI Taxonomy" id="2975440"/>
    <lineage>
        <taxon>Bacteria</taxon>
        <taxon>Pseudomonadati</taxon>
        <taxon>Pseudomonadota</taxon>
        <taxon>Gammaproteobacteria</taxon>
        <taxon>Oceanospirillales</taxon>
        <taxon>Oceanospirillaceae</taxon>
        <taxon>Thalassolituus</taxon>
    </lineage>
</organism>
<keyword evidence="2" id="KW-1185">Reference proteome</keyword>
<comment type="caution">
    <text evidence="1">The sequence shown here is derived from an EMBL/GenBank/DDBJ whole genome shotgun (WGS) entry which is preliminary data.</text>
</comment>
<accession>A0A9X3AFN3</accession>
<evidence type="ECO:0000313" key="2">
    <source>
        <dbReference type="Proteomes" id="UP001147830"/>
    </source>
</evidence>
<dbReference type="EMBL" id="JAOANI010000010">
    <property type="protein sequence ID" value="MCT7357991.1"/>
    <property type="molecule type" value="Genomic_DNA"/>
</dbReference>
<name>A0A9X3AFN3_9GAMM</name>
<reference evidence="1" key="2">
    <citation type="submission" date="2022-08" db="EMBL/GenBank/DDBJ databases">
        <authorList>
            <person name="Dong C."/>
        </authorList>
    </citation>
    <scope>NUCLEOTIDE SEQUENCE</scope>
    <source>
        <strain evidence="1">59MF3M-4</strain>
    </source>
</reference>
<gene>
    <name evidence="1" type="ORF">NYR02_03000</name>
</gene>
<dbReference type="Proteomes" id="UP001147830">
    <property type="component" value="Unassembled WGS sequence"/>
</dbReference>
<evidence type="ECO:0000313" key="1">
    <source>
        <dbReference type="EMBL" id="MCT7357991.1"/>
    </source>
</evidence>
<sequence>MIDFSGIFRAEGINSRMRVLLQERKRASDSGKRKIFCLHIQTFLSKVFRVFRSQTAADFLSHTLPPVLVSAGQELRDKTVGFQAGRVSVLSQINRPDGLSSGVVISADTASLLV</sequence>